<evidence type="ECO:0000256" key="4">
    <source>
        <dbReference type="ARBA" id="ARBA00023315"/>
    </source>
</evidence>
<dbReference type="PANTHER" id="PTHR42681:SF1">
    <property type="entry name" value="MALONYL-COA-ACYL CARRIER PROTEIN TRANSACYLASE, MITOCHONDRIAL"/>
    <property type="match status" value="1"/>
</dbReference>
<dbReference type="InterPro" id="IPR001227">
    <property type="entry name" value="Ac_transferase_dom_sf"/>
</dbReference>
<feature type="active site" evidence="7">
    <location>
        <position position="200"/>
    </location>
</feature>
<dbReference type="Pfam" id="PF00698">
    <property type="entry name" value="Acyl_transf_1"/>
    <property type="match status" value="1"/>
</dbReference>
<evidence type="ECO:0000313" key="9">
    <source>
        <dbReference type="EMBL" id="SCZ58942.1"/>
    </source>
</evidence>
<dbReference type="InterPro" id="IPR016035">
    <property type="entry name" value="Acyl_Trfase/lysoPLipase"/>
</dbReference>
<dbReference type="PANTHER" id="PTHR42681">
    <property type="entry name" value="MALONYL-COA-ACYL CARRIER PROTEIN TRANSACYLASE, MITOCHONDRIAL"/>
    <property type="match status" value="1"/>
</dbReference>
<dbReference type="SMART" id="SM00827">
    <property type="entry name" value="PKS_AT"/>
    <property type="match status" value="1"/>
</dbReference>
<evidence type="ECO:0000256" key="3">
    <source>
        <dbReference type="ARBA" id="ARBA00022679"/>
    </source>
</evidence>
<evidence type="ECO:0000256" key="6">
    <source>
        <dbReference type="PIRNR" id="PIRNR000446"/>
    </source>
</evidence>
<dbReference type="EC" id="2.3.1.39" evidence="1 6"/>
<feature type="domain" description="Malonyl-CoA:ACP transacylase (MAT)" evidence="8">
    <location>
        <begin position="6"/>
        <end position="296"/>
    </location>
</feature>
<evidence type="ECO:0000256" key="1">
    <source>
        <dbReference type="ARBA" id="ARBA00013258"/>
    </source>
</evidence>
<dbReference type="NCBIfam" id="TIGR00128">
    <property type="entry name" value="fabD"/>
    <property type="match status" value="1"/>
</dbReference>
<dbReference type="FunFam" id="3.30.70.250:FF:000001">
    <property type="entry name" value="Malonyl CoA-acyl carrier protein transacylase"/>
    <property type="match status" value="1"/>
</dbReference>
<gene>
    <name evidence="9" type="ORF">SAMN03097708_01742</name>
</gene>
<evidence type="ECO:0000256" key="7">
    <source>
        <dbReference type="PIRSR" id="PIRSR000446-1"/>
    </source>
</evidence>
<dbReference type="RefSeq" id="WP_092995521.1">
    <property type="nucleotide sequence ID" value="NZ_FMWD01000005.1"/>
</dbReference>
<organism evidence="9 10">
    <name type="scientific">Thiohalomonas denitrificans</name>
    <dbReference type="NCBI Taxonomy" id="415747"/>
    <lineage>
        <taxon>Bacteria</taxon>
        <taxon>Pseudomonadati</taxon>
        <taxon>Pseudomonadota</taxon>
        <taxon>Gammaproteobacteria</taxon>
        <taxon>Thiohalomonadales</taxon>
        <taxon>Thiohalomonadaceae</taxon>
        <taxon>Thiohalomonas</taxon>
    </lineage>
</organism>
<dbReference type="SUPFAM" id="SSF55048">
    <property type="entry name" value="Probable ACP-binding domain of malonyl-CoA ACP transacylase"/>
    <property type="match status" value="1"/>
</dbReference>
<dbReference type="STRING" id="415747.SAMN03097708_01742"/>
<keyword evidence="4 6" id="KW-0012">Acyltransferase</keyword>
<keyword evidence="10" id="KW-1185">Reference proteome</keyword>
<proteinExistence type="inferred from homology"/>
<dbReference type="SUPFAM" id="SSF52151">
    <property type="entry name" value="FabD/lysophospholipase-like"/>
    <property type="match status" value="1"/>
</dbReference>
<dbReference type="GO" id="GO:0006633">
    <property type="term" value="P:fatty acid biosynthetic process"/>
    <property type="evidence" value="ECO:0007669"/>
    <property type="project" value="TreeGrafter"/>
</dbReference>
<accession>A0A1G5QBA0</accession>
<reference evidence="9 10" key="1">
    <citation type="submission" date="2016-10" db="EMBL/GenBank/DDBJ databases">
        <authorList>
            <person name="de Groot N.N."/>
        </authorList>
    </citation>
    <scope>NUCLEOTIDE SEQUENCE [LARGE SCALE GENOMIC DNA]</scope>
    <source>
        <strain evidence="9 10">HLD2</strain>
    </source>
</reference>
<dbReference type="InterPro" id="IPR016036">
    <property type="entry name" value="Malonyl_transacylase_ACP-bd"/>
</dbReference>
<comment type="catalytic activity">
    <reaction evidence="5 6">
        <text>holo-[ACP] + malonyl-CoA = malonyl-[ACP] + CoA</text>
        <dbReference type="Rhea" id="RHEA:41792"/>
        <dbReference type="Rhea" id="RHEA-COMP:9623"/>
        <dbReference type="Rhea" id="RHEA-COMP:9685"/>
        <dbReference type="ChEBI" id="CHEBI:57287"/>
        <dbReference type="ChEBI" id="CHEBI:57384"/>
        <dbReference type="ChEBI" id="CHEBI:64479"/>
        <dbReference type="ChEBI" id="CHEBI:78449"/>
        <dbReference type="EC" id="2.3.1.39"/>
    </reaction>
</comment>
<dbReference type="InterPro" id="IPR014043">
    <property type="entry name" value="Acyl_transferase_dom"/>
</dbReference>
<dbReference type="OrthoDB" id="9808564at2"/>
<evidence type="ECO:0000259" key="8">
    <source>
        <dbReference type="SMART" id="SM00827"/>
    </source>
</evidence>
<dbReference type="InterPro" id="IPR004410">
    <property type="entry name" value="Malonyl_CoA-ACP_transAc_FabD"/>
</dbReference>
<dbReference type="Proteomes" id="UP000199648">
    <property type="component" value="Unassembled WGS sequence"/>
</dbReference>
<evidence type="ECO:0000256" key="2">
    <source>
        <dbReference type="ARBA" id="ARBA00018953"/>
    </source>
</evidence>
<dbReference type="InterPro" id="IPR024925">
    <property type="entry name" value="Malonyl_CoA-ACP_transAc"/>
</dbReference>
<dbReference type="GO" id="GO:0005829">
    <property type="term" value="C:cytosol"/>
    <property type="evidence" value="ECO:0007669"/>
    <property type="project" value="TreeGrafter"/>
</dbReference>
<dbReference type="Gene3D" id="3.30.70.250">
    <property type="entry name" value="Malonyl-CoA ACP transacylase, ACP-binding"/>
    <property type="match status" value="1"/>
</dbReference>
<evidence type="ECO:0000256" key="5">
    <source>
        <dbReference type="ARBA" id="ARBA00048462"/>
    </source>
</evidence>
<comment type="similarity">
    <text evidence="6">Belongs to the fabD family.</text>
</comment>
<feature type="active site" evidence="7">
    <location>
        <position position="91"/>
    </location>
</feature>
<dbReference type="AlphaFoldDB" id="A0A1G5QBA0"/>
<protein>
    <recommendedName>
        <fullName evidence="2 6">Malonyl CoA-acyl carrier protein transacylase</fullName>
        <ecNumber evidence="1 6">2.3.1.39</ecNumber>
    </recommendedName>
</protein>
<sequence length="310" mass="32626">MSLAFVFPGQGSQAIGMLGELAADHPRVSETFAVASQVLGYDLWQIVAEGPADKLNQTHITQPAMLAAGVATWRVWKAEGGADPAMMAGHSLGEYSALVCSGSLDFEQAVSLVADRGRFMQEAVPAGVGAMAAILGLEDDKVIDVCRQAAQDKVVAAVNFNSPGQVVVAGHIGAVERAVGLAKEAGAKRAMLLPVSVPSHCELMMPAAVRMKERLAGVDIKPPAIPVINNTDVAAPSDPNAIRDALVRQLHSPVHWVESVRRMIDDGADVLVECGPGKVLTGLTKRIERRMTALPLYDSETLAKAKEALG</sequence>
<dbReference type="PIRSF" id="PIRSF000446">
    <property type="entry name" value="Mct"/>
    <property type="match status" value="1"/>
</dbReference>
<dbReference type="GO" id="GO:0004314">
    <property type="term" value="F:[acyl-carrier-protein] S-malonyltransferase activity"/>
    <property type="evidence" value="ECO:0007669"/>
    <property type="project" value="UniProtKB-EC"/>
</dbReference>
<dbReference type="EMBL" id="FMWD01000005">
    <property type="protein sequence ID" value="SCZ58942.1"/>
    <property type="molecule type" value="Genomic_DNA"/>
</dbReference>
<name>A0A1G5QBA0_9GAMM</name>
<dbReference type="InterPro" id="IPR050858">
    <property type="entry name" value="Mal-CoA-ACP_Trans/PKS_FabD"/>
</dbReference>
<dbReference type="Gene3D" id="3.40.366.10">
    <property type="entry name" value="Malonyl-Coenzyme A Acyl Carrier Protein, domain 2"/>
    <property type="match status" value="1"/>
</dbReference>
<keyword evidence="3 6" id="KW-0808">Transferase</keyword>
<evidence type="ECO:0000313" key="10">
    <source>
        <dbReference type="Proteomes" id="UP000199648"/>
    </source>
</evidence>